<dbReference type="AlphaFoldDB" id="A0A0H2YUW7"/>
<protein>
    <submittedName>
        <fullName evidence="2">Uncharacterized protein</fullName>
    </submittedName>
</protein>
<proteinExistence type="predicted"/>
<sequence>MKIGDTFKKFMDTTAEIETKLGNPMACFLEEQEREEKEKKAHHKEVKAKGKNDN</sequence>
<accession>A0A0H2YUW7</accession>
<dbReference type="EMBL" id="CP000246">
    <property type="protein sequence ID" value="ABG84879.1"/>
    <property type="molecule type" value="Genomic_DNA"/>
</dbReference>
<dbReference type="PaxDb" id="195103-CPF_0023"/>
<dbReference type="RefSeq" id="WP_003450864.1">
    <property type="nucleotide sequence ID" value="NC_008261.1"/>
</dbReference>
<dbReference type="STRING" id="195103.CPF_0023"/>
<dbReference type="HOGENOM" id="CLU_3042077_0_0_9"/>
<dbReference type="KEGG" id="cpf:CPF_0023"/>
<dbReference type="Proteomes" id="UP000001823">
    <property type="component" value="Chromosome"/>
</dbReference>
<evidence type="ECO:0000313" key="2">
    <source>
        <dbReference type="EMBL" id="ABG84879.1"/>
    </source>
</evidence>
<gene>
    <name evidence="2" type="ordered locus">CPF_0023</name>
</gene>
<keyword evidence="3" id="KW-1185">Reference proteome</keyword>
<reference evidence="2 3" key="1">
    <citation type="journal article" date="2006" name="Genome Res.">
        <title>Skewed genomic variability in strains of the toxigenic bacterial pathogen, Clostridium perfringens.</title>
        <authorList>
            <person name="Myers G.S."/>
            <person name="Rasko D.A."/>
            <person name="Cheung J.K."/>
            <person name="Ravel J."/>
            <person name="Seshadri R."/>
            <person name="Deboy R.T."/>
            <person name="Ren Q."/>
            <person name="Varga J."/>
            <person name="Awad M.M."/>
            <person name="Brinkac L.M."/>
            <person name="Daugherty S.C."/>
            <person name="Haft D.H."/>
            <person name="Dodson R.J."/>
            <person name="Madupu R."/>
            <person name="Nelson W.C."/>
            <person name="Rosovitz M.J."/>
            <person name="Sullivan S.A."/>
            <person name="Khouri H."/>
            <person name="Dimitrov G.I."/>
            <person name="Watkins K.L."/>
            <person name="Mulligan S."/>
            <person name="Benton J."/>
            <person name="Radune D."/>
            <person name="Fisher D.J."/>
            <person name="Atkins H.S."/>
            <person name="Hiscox T."/>
            <person name="Jost B.H."/>
            <person name="Billington S.J."/>
            <person name="Songer J.G."/>
            <person name="McClane B.A."/>
            <person name="Titball R.W."/>
            <person name="Rood J.I."/>
            <person name="Melville S.B."/>
            <person name="Paulsen I.T."/>
        </authorList>
    </citation>
    <scope>NUCLEOTIDE SEQUENCE [LARGE SCALE GENOMIC DNA]</scope>
    <source>
        <strain evidence="3">ATCC 13124 / DSM 756 / JCM 1290 / NCIMB 6125 / NCTC 8237 / S 107 / Type A</strain>
    </source>
</reference>
<dbReference type="GeneID" id="93000699"/>
<organism evidence="2 3">
    <name type="scientific">Clostridium perfringens (strain ATCC 13124 / DSM 756 / JCM 1290 / NCIMB 6125 / NCTC 8237 / Type A)</name>
    <dbReference type="NCBI Taxonomy" id="195103"/>
    <lineage>
        <taxon>Bacteria</taxon>
        <taxon>Bacillati</taxon>
        <taxon>Bacillota</taxon>
        <taxon>Clostridia</taxon>
        <taxon>Eubacteriales</taxon>
        <taxon>Clostridiaceae</taxon>
        <taxon>Clostridium</taxon>
    </lineage>
</organism>
<feature type="region of interest" description="Disordered" evidence="1">
    <location>
        <begin position="32"/>
        <end position="54"/>
    </location>
</feature>
<evidence type="ECO:0000256" key="1">
    <source>
        <dbReference type="SAM" id="MobiDB-lite"/>
    </source>
</evidence>
<name>A0A0H2YUW7_CLOP1</name>
<evidence type="ECO:0000313" key="3">
    <source>
        <dbReference type="Proteomes" id="UP000001823"/>
    </source>
</evidence>